<gene>
    <name evidence="2" type="ORF">S12H4_20395</name>
</gene>
<organism evidence="2">
    <name type="scientific">marine sediment metagenome</name>
    <dbReference type="NCBI Taxonomy" id="412755"/>
    <lineage>
        <taxon>unclassified sequences</taxon>
        <taxon>metagenomes</taxon>
        <taxon>ecological metagenomes</taxon>
    </lineage>
</organism>
<accession>X1SI49</accession>
<dbReference type="InterPro" id="IPR032466">
    <property type="entry name" value="Metal_Hydrolase"/>
</dbReference>
<dbReference type="SUPFAM" id="SSF51556">
    <property type="entry name" value="Metallo-dependent hydrolases"/>
    <property type="match status" value="1"/>
</dbReference>
<feature type="non-terminal residue" evidence="2">
    <location>
        <position position="1"/>
    </location>
</feature>
<name>X1SI49_9ZZZZ</name>
<dbReference type="PANTHER" id="PTHR22642">
    <property type="entry name" value="IMIDAZOLONEPROPIONASE"/>
    <property type="match status" value="1"/>
</dbReference>
<protein>
    <recommendedName>
        <fullName evidence="1">Amidohydrolase 3 domain-containing protein</fullName>
    </recommendedName>
</protein>
<reference evidence="2" key="1">
    <citation type="journal article" date="2014" name="Front. Microbiol.">
        <title>High frequency of phylogenetically diverse reductive dehalogenase-homologous genes in deep subseafloor sedimentary metagenomes.</title>
        <authorList>
            <person name="Kawai M."/>
            <person name="Futagami T."/>
            <person name="Toyoda A."/>
            <person name="Takaki Y."/>
            <person name="Nishi S."/>
            <person name="Hori S."/>
            <person name="Arai W."/>
            <person name="Tsubouchi T."/>
            <person name="Morono Y."/>
            <person name="Uchiyama I."/>
            <person name="Ito T."/>
            <person name="Fujiyama A."/>
            <person name="Inagaki F."/>
            <person name="Takami H."/>
        </authorList>
    </citation>
    <scope>NUCLEOTIDE SEQUENCE</scope>
    <source>
        <strain evidence="2">Expedition CK06-06</strain>
    </source>
</reference>
<evidence type="ECO:0000313" key="2">
    <source>
        <dbReference type="EMBL" id="GAI75070.1"/>
    </source>
</evidence>
<comment type="caution">
    <text evidence="2">The sequence shown here is derived from an EMBL/GenBank/DDBJ whole genome shotgun (WGS) entry which is preliminary data.</text>
</comment>
<dbReference type="PANTHER" id="PTHR22642:SF2">
    <property type="entry name" value="PROTEIN LONG AFTER FAR-RED 3"/>
    <property type="match status" value="1"/>
</dbReference>
<dbReference type="EMBL" id="BARW01010338">
    <property type="protein sequence ID" value="GAI75070.1"/>
    <property type="molecule type" value="Genomic_DNA"/>
</dbReference>
<sequence>GLGNEMLRVGAIKIVGDGAIAGRTAYLSEPYEGTTDDFGILAIDPEVLEERVMAAHRAGFQVAVHANGDRIINITLDAYEKALRAYPREDHRHRDISGK</sequence>
<dbReference type="AlphaFoldDB" id="X1SI49"/>
<feature type="domain" description="Amidohydrolase 3" evidence="1">
    <location>
        <begin position="3"/>
        <end position="96"/>
    </location>
</feature>
<evidence type="ECO:0000259" key="1">
    <source>
        <dbReference type="Pfam" id="PF07969"/>
    </source>
</evidence>
<dbReference type="InterPro" id="IPR013108">
    <property type="entry name" value="Amidohydro_3"/>
</dbReference>
<dbReference type="Gene3D" id="3.20.20.140">
    <property type="entry name" value="Metal-dependent hydrolases"/>
    <property type="match status" value="1"/>
</dbReference>
<dbReference type="Pfam" id="PF07969">
    <property type="entry name" value="Amidohydro_3"/>
    <property type="match status" value="1"/>
</dbReference>
<proteinExistence type="predicted"/>